<accession>S9PEZ5</accession>
<sequence>MGCNPLEFLPFSRPEGSRRTLTVSLAARWGAGRAGGGPTHSRRSG</sequence>
<dbReference type="Proteomes" id="UP000011682">
    <property type="component" value="Unassembled WGS sequence"/>
</dbReference>
<reference evidence="1" key="1">
    <citation type="submission" date="2013-05" db="EMBL/GenBank/DDBJ databases">
        <title>Genome assembly of Cystobacter fuscus DSM 2262.</title>
        <authorList>
            <person name="Sharma G."/>
            <person name="Khatri I."/>
            <person name="Kaur C."/>
            <person name="Mayilraj S."/>
            <person name="Subramanian S."/>
        </authorList>
    </citation>
    <scope>NUCLEOTIDE SEQUENCE [LARGE SCALE GENOMIC DNA]</scope>
    <source>
        <strain evidence="1">DSM 2262</strain>
    </source>
</reference>
<gene>
    <name evidence="1" type="ORF">D187_001594</name>
</gene>
<name>S9PEZ5_CYSF2</name>
<evidence type="ECO:0000313" key="2">
    <source>
        <dbReference type="Proteomes" id="UP000011682"/>
    </source>
</evidence>
<comment type="caution">
    <text evidence="1">The sequence shown here is derived from an EMBL/GenBank/DDBJ whole genome shotgun (WGS) entry which is preliminary data.</text>
</comment>
<proteinExistence type="predicted"/>
<evidence type="ECO:0000313" key="1">
    <source>
        <dbReference type="EMBL" id="EPX60942.1"/>
    </source>
</evidence>
<organism evidence="1 2">
    <name type="scientific">Cystobacter fuscus (strain ATCC 25194 / DSM 2262 / NBRC 100088 / M29)</name>
    <dbReference type="NCBI Taxonomy" id="1242864"/>
    <lineage>
        <taxon>Bacteria</taxon>
        <taxon>Pseudomonadati</taxon>
        <taxon>Myxococcota</taxon>
        <taxon>Myxococcia</taxon>
        <taxon>Myxococcales</taxon>
        <taxon>Cystobacterineae</taxon>
        <taxon>Archangiaceae</taxon>
        <taxon>Cystobacter</taxon>
    </lineage>
</organism>
<dbReference type="AlphaFoldDB" id="S9PEZ5"/>
<protein>
    <submittedName>
        <fullName evidence="1">Uncharacterized protein</fullName>
    </submittedName>
</protein>
<keyword evidence="2" id="KW-1185">Reference proteome</keyword>
<dbReference type="EMBL" id="ANAH02000011">
    <property type="protein sequence ID" value="EPX60942.1"/>
    <property type="molecule type" value="Genomic_DNA"/>
</dbReference>